<dbReference type="PANTHER" id="PTHR14009">
    <property type="entry name" value="LEUCINE ZIPPER-EF-HAND CONTAINING TRANSMEMBRANE PROTEIN"/>
    <property type="match status" value="1"/>
</dbReference>
<dbReference type="GO" id="GO:0005743">
    <property type="term" value="C:mitochondrial inner membrane"/>
    <property type="evidence" value="ECO:0007669"/>
    <property type="project" value="UniProtKB-SubCell"/>
</dbReference>
<reference evidence="10" key="3">
    <citation type="submission" date="2025-09" db="UniProtKB">
        <authorList>
            <consortium name="Ensembl"/>
        </authorList>
    </citation>
    <scope>IDENTIFICATION</scope>
</reference>
<evidence type="ECO:0000313" key="11">
    <source>
        <dbReference type="Proteomes" id="UP000472263"/>
    </source>
</evidence>
<dbReference type="GO" id="GO:0043022">
    <property type="term" value="F:ribosome binding"/>
    <property type="evidence" value="ECO:0007669"/>
    <property type="project" value="InterPro"/>
</dbReference>
<accession>A0A667Y4M8</accession>
<dbReference type="GeneID" id="115362064"/>
<dbReference type="PANTHER" id="PTHR14009:SF13">
    <property type="entry name" value="LETM1 DOMAIN-CONTAINING PROTEIN 1"/>
    <property type="match status" value="1"/>
</dbReference>
<dbReference type="InterPro" id="IPR044202">
    <property type="entry name" value="LETM1/MDM38-like"/>
</dbReference>
<dbReference type="Proteomes" id="UP000472263">
    <property type="component" value="Chromosome 7"/>
</dbReference>
<proteinExistence type="predicted"/>
<reference evidence="10" key="1">
    <citation type="submission" date="2019-06" db="EMBL/GenBank/DDBJ databases">
        <authorList>
            <consortium name="Wellcome Sanger Institute Data Sharing"/>
        </authorList>
    </citation>
    <scope>NUCLEOTIDE SEQUENCE [LARGE SCALE GENOMIC DNA]</scope>
</reference>
<keyword evidence="5 7" id="KW-0496">Mitochondrion</keyword>
<evidence type="ECO:0000256" key="4">
    <source>
        <dbReference type="ARBA" id="ARBA00022989"/>
    </source>
</evidence>
<reference evidence="10" key="2">
    <citation type="submission" date="2025-08" db="UniProtKB">
        <authorList>
            <consortium name="Ensembl"/>
        </authorList>
    </citation>
    <scope>IDENTIFICATION</scope>
</reference>
<dbReference type="AlphaFoldDB" id="A0A667Y4M8"/>
<sequence>MALSCAGVFSHLPLVRLCGLRTNGITAGLYPLCISSQARHYSSSKVRRGIGRHIASRLQWANNKYENFLKRRFPRFYQLYHTFVEGVKLLMQDASEVRRIKVMMHSDGVRLDQLPYRDMEKLRQFRRDIIKAIPLMMISIPPFANYLVFVLMYFFPRQLLIPHFWTPRQTVEYRGVYHTHRAQHHLAVLKGLEYTVGKVKDGRLQSHLKHLCTKVQSGAHPGVSEIHAVRGLFSGPPLGLRRMGVTQMRHICPLLFLTPHLPGFLIGSRLRSHALELLMLDHALLRLGPEQLSDSEIRQACYVRGLNSDSHDIKKCREWLSQWLRMSSSLKESEVSLLLHSMVLLSANYSNSQNRR</sequence>
<keyword evidence="3" id="KW-0999">Mitochondrion inner membrane</keyword>
<evidence type="ECO:0000256" key="6">
    <source>
        <dbReference type="ARBA" id="ARBA00023136"/>
    </source>
</evidence>
<evidence type="ECO:0000313" key="10">
    <source>
        <dbReference type="Ensembl" id="ENSMMDP00005024935.1"/>
    </source>
</evidence>
<evidence type="ECO:0000256" key="1">
    <source>
        <dbReference type="ARBA" id="ARBA00004434"/>
    </source>
</evidence>
<dbReference type="OrthoDB" id="73691at2759"/>
<dbReference type="GeneTree" id="ENSGT00950000183167"/>
<name>A0A667Y4M8_9TELE</name>
<dbReference type="Ensembl" id="ENSMMDT00005025464.1">
    <property type="protein sequence ID" value="ENSMMDP00005024935.1"/>
    <property type="gene ID" value="ENSMMDG00005011953.1"/>
</dbReference>
<keyword evidence="11" id="KW-1185">Reference proteome</keyword>
<dbReference type="InParanoid" id="A0A667Y4M8"/>
<organism evidence="10 11">
    <name type="scientific">Myripristis murdjan</name>
    <name type="common">pinecone soldierfish</name>
    <dbReference type="NCBI Taxonomy" id="586833"/>
    <lineage>
        <taxon>Eukaryota</taxon>
        <taxon>Metazoa</taxon>
        <taxon>Chordata</taxon>
        <taxon>Craniata</taxon>
        <taxon>Vertebrata</taxon>
        <taxon>Euteleostomi</taxon>
        <taxon>Actinopterygii</taxon>
        <taxon>Neopterygii</taxon>
        <taxon>Teleostei</taxon>
        <taxon>Neoteleostei</taxon>
        <taxon>Acanthomorphata</taxon>
        <taxon>Holocentriformes</taxon>
        <taxon>Holocentridae</taxon>
        <taxon>Myripristis</taxon>
    </lineage>
</organism>
<keyword evidence="2 8" id="KW-0812">Transmembrane</keyword>
<dbReference type="Pfam" id="PF07766">
    <property type="entry name" value="LETM1_RBD"/>
    <property type="match status" value="1"/>
</dbReference>
<comment type="subcellular location">
    <subcellularLocation>
        <location evidence="1">Mitochondrion inner membrane</location>
        <topology evidence="1">Single-pass membrane protein</topology>
    </subcellularLocation>
</comment>
<evidence type="ECO:0000256" key="5">
    <source>
        <dbReference type="ARBA" id="ARBA00023128"/>
    </source>
</evidence>
<dbReference type="InterPro" id="IPR033122">
    <property type="entry name" value="LETM1-like_RBD"/>
</dbReference>
<evidence type="ECO:0000256" key="7">
    <source>
        <dbReference type="PROSITE-ProRule" id="PRU01094"/>
    </source>
</evidence>
<evidence type="ECO:0000256" key="3">
    <source>
        <dbReference type="ARBA" id="ARBA00022792"/>
    </source>
</evidence>
<evidence type="ECO:0000259" key="9">
    <source>
        <dbReference type="PROSITE" id="PS51758"/>
    </source>
</evidence>
<keyword evidence="4 8" id="KW-1133">Transmembrane helix</keyword>
<dbReference type="CTD" id="25875"/>
<dbReference type="RefSeq" id="XP_029911700.1">
    <property type="nucleotide sequence ID" value="XM_030055840.1"/>
</dbReference>
<evidence type="ECO:0000256" key="8">
    <source>
        <dbReference type="SAM" id="Phobius"/>
    </source>
</evidence>
<feature type="domain" description="Letm1 RBD" evidence="9">
    <location>
        <begin position="178"/>
        <end position="356"/>
    </location>
</feature>
<evidence type="ECO:0000256" key="2">
    <source>
        <dbReference type="ARBA" id="ARBA00022692"/>
    </source>
</evidence>
<dbReference type="GO" id="GO:0030003">
    <property type="term" value="P:intracellular monoatomic cation homeostasis"/>
    <property type="evidence" value="ECO:0007669"/>
    <property type="project" value="TreeGrafter"/>
</dbReference>
<keyword evidence="6 8" id="KW-0472">Membrane</keyword>
<feature type="transmembrane region" description="Helical" evidence="8">
    <location>
        <begin position="129"/>
        <end position="155"/>
    </location>
</feature>
<dbReference type="PROSITE" id="PS51758">
    <property type="entry name" value="LETM1_RBD"/>
    <property type="match status" value="1"/>
</dbReference>
<gene>
    <name evidence="10" type="primary">letmd1</name>
</gene>
<protein>
    <submittedName>
        <fullName evidence="10">LETM1 domain containing 1</fullName>
    </submittedName>
</protein>